<dbReference type="AlphaFoldDB" id="D0SLQ8"/>
<gene>
    <name evidence="1" type="ORF">HMPREF0026_00241</name>
</gene>
<reference evidence="2" key="1">
    <citation type="journal article" date="2012" name="PLoS ONE">
        <title>The success of Acinetobacter species; genetic, metabolic and virulence attributes.</title>
        <authorList>
            <person name="Peleg A.Y."/>
            <person name="de Breij A."/>
            <person name="Adams M.D."/>
            <person name="Cerqueira G.M."/>
            <person name="Mocali S."/>
            <person name="Galardini M."/>
            <person name="Nibbering P.H."/>
            <person name="Earl A.M."/>
            <person name="Ward D.V."/>
            <person name="Paterson D.L."/>
            <person name="Seifert H."/>
            <person name="Dijkshoorn L."/>
        </authorList>
    </citation>
    <scope>NUCLEOTIDE SEQUENCE [LARGE SCALE GENOMIC DNA]</scope>
    <source>
        <strain evidence="2">SH205</strain>
    </source>
</reference>
<dbReference type="RefSeq" id="WP_005402163.1">
    <property type="nucleotide sequence ID" value="NZ_GG705011.1"/>
</dbReference>
<dbReference type="HOGENOM" id="CLU_139566_0_0_6"/>
<accession>D0SLQ8</accession>
<dbReference type="EMBL" id="GG705011">
    <property type="protein sequence ID" value="EEY92965.1"/>
    <property type="molecule type" value="Genomic_DNA"/>
</dbReference>
<name>D0SLQ8_ACIJU</name>
<organism evidence="1 2">
    <name type="scientific">Acinetobacter junii SH205</name>
    <dbReference type="NCBI Taxonomy" id="575587"/>
    <lineage>
        <taxon>Bacteria</taxon>
        <taxon>Pseudomonadati</taxon>
        <taxon>Pseudomonadota</taxon>
        <taxon>Gammaproteobacteria</taxon>
        <taxon>Moraxellales</taxon>
        <taxon>Moraxellaceae</taxon>
        <taxon>Acinetobacter</taxon>
    </lineage>
</organism>
<dbReference type="Proteomes" id="UP000018442">
    <property type="component" value="Unassembled WGS sequence"/>
</dbReference>
<evidence type="ECO:0000313" key="1">
    <source>
        <dbReference type="EMBL" id="EEY92965.1"/>
    </source>
</evidence>
<sequence length="148" mass="17190">MTSKFKLREPITGLAMERAQELCSLVIQGINQFQTDIYYHDSNQLFDHCLVDKLKLIAKNLDELIYILLGLVKPNSIHYAGMKKSVSLINTTPNVFIITAHYLNPENKYKRLLNKYYFDQELEVIKAKLSLVIVNLEKMSIQKSLKRN</sequence>
<proteinExistence type="predicted"/>
<protein>
    <submittedName>
        <fullName evidence="1">Uncharacterized protein</fullName>
    </submittedName>
</protein>
<evidence type="ECO:0000313" key="2">
    <source>
        <dbReference type="Proteomes" id="UP000018442"/>
    </source>
</evidence>